<comment type="caution">
    <text evidence="2">The sequence shown here is derived from an EMBL/GenBank/DDBJ whole genome shotgun (WGS) entry which is preliminary data.</text>
</comment>
<feature type="domain" description="Endonuclease/exonuclease/phosphatase" evidence="1">
    <location>
        <begin position="20"/>
        <end position="368"/>
    </location>
</feature>
<dbReference type="InterPro" id="IPR005135">
    <property type="entry name" value="Endo/exonuclease/phosphatase"/>
</dbReference>
<sequence length="379" mass="43110">MAEFLPTVLEKKQSLRVAMFNVAMSESEQGRILQQTSSLTNKRFQRLAAIIQHANADVLLLCEFDHPGNGGDDGSLDNFCQHYLSHSQYQQSVIDYPYRYCPSSNTGLLTEIDLNGDGVCTLPEDAQGYGEFHGHFGFVILSKYPLQQENIRTWQHFLWKDMPNNLMPVDYYSKEAQHILRLSSKNHVVVPIVVEDKEINLLCCHPTPPVFDGNERRNAKRNHDEIQLLIDIINDESYLVDDNDQVGGLKPDDAFIVMGDLNADIDDGDGLKGAIKHLLKLDKINTRVSSGKQTPKSEGARHYYPWQKRSGRKNEWTHLAGLRLDYVLPSRNLDVIKTGVFWPDKHDSLRELILDCKGREKPSAGSDHRMVWVDINIAD</sequence>
<dbReference type="Gene3D" id="3.60.10.10">
    <property type="entry name" value="Endonuclease/exonuclease/phosphatase"/>
    <property type="match status" value="1"/>
</dbReference>
<dbReference type="SUPFAM" id="SSF56219">
    <property type="entry name" value="DNase I-like"/>
    <property type="match status" value="1"/>
</dbReference>
<proteinExistence type="predicted"/>
<dbReference type="OrthoDB" id="292013at2"/>
<dbReference type="AlphaFoldDB" id="A0A2S7VXI4"/>
<dbReference type="InterPro" id="IPR036691">
    <property type="entry name" value="Endo/exonu/phosph_ase_sf"/>
</dbReference>
<accession>A0A2S7VXI4</accession>
<dbReference type="Proteomes" id="UP000238730">
    <property type="component" value="Unassembled WGS sequence"/>
</dbReference>
<reference evidence="2 3" key="1">
    <citation type="submission" date="2016-12" db="EMBL/GenBank/DDBJ databases">
        <title>Diversity of luminous bacteria.</title>
        <authorList>
            <person name="Yoshizawa S."/>
            <person name="Kogure K."/>
        </authorList>
    </citation>
    <scope>NUCLEOTIDE SEQUENCE [LARGE SCALE GENOMIC DNA]</scope>
    <source>
        <strain evidence="2 3">LC1-200</strain>
    </source>
</reference>
<dbReference type="Pfam" id="PF03372">
    <property type="entry name" value="Exo_endo_phos"/>
    <property type="match status" value="1"/>
</dbReference>
<keyword evidence="2" id="KW-0540">Nuclease</keyword>
<keyword evidence="2" id="KW-0378">Hydrolase</keyword>
<dbReference type="EMBL" id="MSCJ01000001">
    <property type="protein sequence ID" value="PQJ66548.1"/>
    <property type="molecule type" value="Genomic_DNA"/>
</dbReference>
<keyword evidence="2" id="KW-0255">Endonuclease</keyword>
<dbReference type="GO" id="GO:0004519">
    <property type="term" value="F:endonuclease activity"/>
    <property type="evidence" value="ECO:0007669"/>
    <property type="project" value="UniProtKB-KW"/>
</dbReference>
<protein>
    <submittedName>
        <fullName evidence="2">Endonuclease</fullName>
    </submittedName>
</protein>
<organism evidence="2 3">
    <name type="scientific">Photobacterium angustum</name>
    <dbReference type="NCBI Taxonomy" id="661"/>
    <lineage>
        <taxon>Bacteria</taxon>
        <taxon>Pseudomonadati</taxon>
        <taxon>Pseudomonadota</taxon>
        <taxon>Gammaproteobacteria</taxon>
        <taxon>Vibrionales</taxon>
        <taxon>Vibrionaceae</taxon>
        <taxon>Photobacterium</taxon>
    </lineage>
</organism>
<evidence type="ECO:0000313" key="3">
    <source>
        <dbReference type="Proteomes" id="UP000238730"/>
    </source>
</evidence>
<gene>
    <name evidence="2" type="ORF">BTO08_03455</name>
</gene>
<dbReference type="RefSeq" id="WP_105059906.1">
    <property type="nucleotide sequence ID" value="NZ_MSCJ01000001.1"/>
</dbReference>
<evidence type="ECO:0000259" key="1">
    <source>
        <dbReference type="Pfam" id="PF03372"/>
    </source>
</evidence>
<name>A0A2S7VXI4_PHOAN</name>
<evidence type="ECO:0000313" key="2">
    <source>
        <dbReference type="EMBL" id="PQJ66548.1"/>
    </source>
</evidence>